<dbReference type="PROSITE" id="PS50011">
    <property type="entry name" value="PROTEIN_KINASE_DOM"/>
    <property type="match status" value="1"/>
</dbReference>
<dbReference type="Proteomes" id="UP000035720">
    <property type="component" value="Unassembled WGS sequence"/>
</dbReference>
<dbReference type="SUPFAM" id="SSF56112">
    <property type="entry name" value="Protein kinase-like (PK-like)"/>
    <property type="match status" value="1"/>
</dbReference>
<evidence type="ECO:0000256" key="5">
    <source>
        <dbReference type="SAM" id="MobiDB-lite"/>
    </source>
</evidence>
<feature type="region of interest" description="Disordered" evidence="5">
    <location>
        <begin position="290"/>
        <end position="370"/>
    </location>
</feature>
<dbReference type="OrthoDB" id="9762169at2"/>
<dbReference type="Gene3D" id="3.30.200.20">
    <property type="entry name" value="Phosphorylase Kinase, domain 1"/>
    <property type="match status" value="1"/>
</dbReference>
<accession>A0A077M8A0</accession>
<feature type="compositionally biased region" description="Low complexity" evidence="5">
    <location>
        <begin position="398"/>
        <end position="408"/>
    </location>
</feature>
<keyword evidence="2" id="KW-0547">Nucleotide-binding</keyword>
<keyword evidence="1" id="KW-0808">Transferase</keyword>
<dbReference type="InterPro" id="IPR000719">
    <property type="entry name" value="Prot_kinase_dom"/>
</dbReference>
<feature type="domain" description="Protein kinase" evidence="6">
    <location>
        <begin position="14"/>
        <end position="285"/>
    </location>
</feature>
<evidence type="ECO:0000313" key="7">
    <source>
        <dbReference type="EMBL" id="CCI53526.1"/>
    </source>
</evidence>
<dbReference type="SMART" id="SM00220">
    <property type="entry name" value="S_TKc"/>
    <property type="match status" value="1"/>
</dbReference>
<comment type="caution">
    <text evidence="7">The sequence shown here is derived from an EMBL/GenBank/DDBJ whole genome shotgun (WGS) entry which is preliminary data.</text>
</comment>
<dbReference type="InterPro" id="IPR011009">
    <property type="entry name" value="Kinase-like_dom_sf"/>
</dbReference>
<dbReference type="PROSITE" id="PS00108">
    <property type="entry name" value="PROTEIN_KINASE_ST"/>
    <property type="match status" value="1"/>
</dbReference>
<evidence type="ECO:0000259" key="6">
    <source>
        <dbReference type="PROSITE" id="PS50011"/>
    </source>
</evidence>
<sequence length="508" mass="53708">MRSAPTAPSIAGHQFVRLISGRGGFGDVYLYRELALDRDVAIKVIRDPSLDANSRAKFEAEAKAMAALEHPNVVRIYAIGQTREGHPYISMMFCPSPTMAERSVGGRLPLHDVLTIGVVVASAVESAHRAGVIHRDLKPANILTMPGGAPGLTDFGVAASLEADADDDDAGVSIPWSPPEMLFTMTRGSRATDVYSLTATIWHLLVGRSPFEVLSGDNTRMSLMTRIRDAAPPPTGRADVPASLERILRRGLAKEPAMRPQTAAELGRSLQAVQNELRLSVSPFVVLENSGGQPLGPILEPTTTADSTRRRRAPQDGPAASSSSEIIHVDPIGRTGDDTSGRIKPGDLEGITGKSRPRSRPAGSPDRTVGTGTLVAGAALITAAALGLGYVAFGRGSGSEPRGRSTTTAGSDQGIPPAPGRPRVTWEKQGSKNHFVWDYDYGDPGDSYRWTLTTTSGAGPPETTTGTSADPVLNVPWVKGRLVCLTVEVVPADLRAVPQSRSAPVCSE</sequence>
<dbReference type="Pfam" id="PF00069">
    <property type="entry name" value="Pkinase"/>
    <property type="match status" value="1"/>
</dbReference>
<feature type="region of interest" description="Disordered" evidence="5">
    <location>
        <begin position="396"/>
        <end position="423"/>
    </location>
</feature>
<gene>
    <name evidence="7" type="ORF">BN13_410002</name>
</gene>
<evidence type="ECO:0000313" key="8">
    <source>
        <dbReference type="Proteomes" id="UP000035720"/>
    </source>
</evidence>
<dbReference type="Gene3D" id="1.10.510.10">
    <property type="entry name" value="Transferase(Phosphotransferase) domain 1"/>
    <property type="match status" value="1"/>
</dbReference>
<keyword evidence="4" id="KW-0067">ATP-binding</keyword>
<organism evidence="7 8">
    <name type="scientific">Nostocoides jenkinsii Ben 74</name>
    <dbReference type="NCBI Taxonomy" id="1193518"/>
    <lineage>
        <taxon>Bacteria</taxon>
        <taxon>Bacillati</taxon>
        <taxon>Actinomycetota</taxon>
        <taxon>Actinomycetes</taxon>
        <taxon>Micrococcales</taxon>
        <taxon>Intrasporangiaceae</taxon>
        <taxon>Nostocoides</taxon>
    </lineage>
</organism>
<evidence type="ECO:0000256" key="4">
    <source>
        <dbReference type="ARBA" id="ARBA00022840"/>
    </source>
</evidence>
<dbReference type="InterPro" id="IPR008271">
    <property type="entry name" value="Ser/Thr_kinase_AS"/>
</dbReference>
<evidence type="ECO:0000256" key="3">
    <source>
        <dbReference type="ARBA" id="ARBA00022777"/>
    </source>
</evidence>
<proteinExistence type="predicted"/>
<keyword evidence="8" id="KW-1185">Reference proteome</keyword>
<dbReference type="PANTHER" id="PTHR43289">
    <property type="entry name" value="MITOGEN-ACTIVATED PROTEIN KINASE KINASE KINASE 20-RELATED"/>
    <property type="match status" value="1"/>
</dbReference>
<dbReference type="STRING" id="1193518.BN13_410002"/>
<dbReference type="PANTHER" id="PTHR43289:SF34">
    <property type="entry name" value="SERINE_THREONINE-PROTEIN KINASE YBDM-RELATED"/>
    <property type="match status" value="1"/>
</dbReference>
<dbReference type="EMBL" id="CAJC01000152">
    <property type="protein sequence ID" value="CCI53526.1"/>
    <property type="molecule type" value="Genomic_DNA"/>
</dbReference>
<feature type="compositionally biased region" description="Basic and acidic residues" evidence="5">
    <location>
        <begin position="335"/>
        <end position="347"/>
    </location>
</feature>
<reference evidence="7 8" key="1">
    <citation type="journal article" date="2013" name="ISME J.">
        <title>A metabolic model for members of the genus Tetrasphaera involved in enhanced biological phosphorus removal.</title>
        <authorList>
            <person name="Kristiansen R."/>
            <person name="Nguyen H.T.T."/>
            <person name="Saunders A.M."/>
            <person name="Nielsen J.L."/>
            <person name="Wimmer R."/>
            <person name="Le V.Q."/>
            <person name="McIlroy S.J."/>
            <person name="Petrovski S."/>
            <person name="Seviour R.J."/>
            <person name="Calteau A."/>
            <person name="Nielsen K.L."/>
            <person name="Nielsen P.H."/>
        </authorList>
    </citation>
    <scope>NUCLEOTIDE SEQUENCE [LARGE SCALE GENOMIC DNA]</scope>
    <source>
        <strain evidence="7 8">Ben 74</strain>
    </source>
</reference>
<evidence type="ECO:0000256" key="2">
    <source>
        <dbReference type="ARBA" id="ARBA00022741"/>
    </source>
</evidence>
<protein>
    <submittedName>
        <fullName evidence="7">Putative Serine/threonine kinase</fullName>
    </submittedName>
</protein>
<name>A0A077M8A0_9MICO</name>
<dbReference type="GO" id="GO:0005524">
    <property type="term" value="F:ATP binding"/>
    <property type="evidence" value="ECO:0007669"/>
    <property type="project" value="UniProtKB-KW"/>
</dbReference>
<evidence type="ECO:0000256" key="1">
    <source>
        <dbReference type="ARBA" id="ARBA00022679"/>
    </source>
</evidence>
<dbReference type="RefSeq" id="WP_048545780.1">
    <property type="nucleotide sequence ID" value="NZ_HF571038.1"/>
</dbReference>
<dbReference type="AlphaFoldDB" id="A0A077M8A0"/>
<dbReference type="CDD" id="cd14014">
    <property type="entry name" value="STKc_PknB_like"/>
    <property type="match status" value="1"/>
</dbReference>
<dbReference type="GO" id="GO:0004674">
    <property type="term" value="F:protein serine/threonine kinase activity"/>
    <property type="evidence" value="ECO:0007669"/>
    <property type="project" value="TreeGrafter"/>
</dbReference>
<keyword evidence="3 7" id="KW-0418">Kinase</keyword>